<dbReference type="PANTHER" id="PTHR13789">
    <property type="entry name" value="MONOOXYGENASE"/>
    <property type="match status" value="1"/>
</dbReference>
<evidence type="ECO:0000256" key="2">
    <source>
        <dbReference type="ARBA" id="ARBA00023033"/>
    </source>
</evidence>
<dbReference type="STRING" id="1150368.SAMN02927921_03872"/>
<organism evidence="4 5">
    <name type="scientific">Sinomicrobium oceani</name>
    <dbReference type="NCBI Taxonomy" id="1150368"/>
    <lineage>
        <taxon>Bacteria</taxon>
        <taxon>Pseudomonadati</taxon>
        <taxon>Bacteroidota</taxon>
        <taxon>Flavobacteriia</taxon>
        <taxon>Flavobacteriales</taxon>
        <taxon>Flavobacteriaceae</taxon>
        <taxon>Sinomicrobium</taxon>
    </lineage>
</organism>
<keyword evidence="2" id="KW-0503">Monooxygenase</keyword>
<dbReference type="SUPFAM" id="SSF51905">
    <property type="entry name" value="FAD/NAD(P)-binding domain"/>
    <property type="match status" value="1"/>
</dbReference>
<sequence length="383" mass="42462">MIQNNKEDQVIIVGAGIAGLSLAIQLTEKKIPCIVLEARESFGGATSGVRISAKGVRILEKMGISNIGEPTEKLIMYFGKNQIKFDIQNDKGTSPAIIVTRLAVFEKLRERTNELGIKVIYNFKLENAIENTDGVVAVSTDGERIQGKYLVGADGVGSKVRSLLNPDSNSNKRYAGYLGLGFIFPSDEKVEMSLFNNINGFIGLGSVGTINSNDTHKNNFLWTHIHMTEAEAKSMTDSDVYKQITERAKNWTPYLQEVFQQIKANPKTVLYHLPVYNGSVPDKWYSQRLFLIGDAAHPYGPGGQGISLGMLDAEALCQLFTNEITEEKKANFQTTRAAIAKAKGESSEERNKPENQIVTEEELLSHYQFMKDFHQKSNGKLAM</sequence>
<dbReference type="InterPro" id="IPR002938">
    <property type="entry name" value="FAD-bd"/>
</dbReference>
<name>A0A1K1RR49_9FLAO</name>
<evidence type="ECO:0000313" key="5">
    <source>
        <dbReference type="Proteomes" id="UP000182248"/>
    </source>
</evidence>
<evidence type="ECO:0000256" key="1">
    <source>
        <dbReference type="ARBA" id="ARBA00023002"/>
    </source>
</evidence>
<dbReference type="GO" id="GO:0071949">
    <property type="term" value="F:FAD binding"/>
    <property type="evidence" value="ECO:0007669"/>
    <property type="project" value="InterPro"/>
</dbReference>
<dbReference type="Gene3D" id="3.50.50.60">
    <property type="entry name" value="FAD/NAD(P)-binding domain"/>
    <property type="match status" value="1"/>
</dbReference>
<feature type="domain" description="FAD-binding" evidence="3">
    <location>
        <begin position="9"/>
        <end position="330"/>
    </location>
</feature>
<dbReference type="InterPro" id="IPR036188">
    <property type="entry name" value="FAD/NAD-bd_sf"/>
</dbReference>
<protein>
    <submittedName>
        <fullName evidence="4">2-polyprenyl-6-methoxyphenol hydroxylase</fullName>
    </submittedName>
</protein>
<dbReference type="PRINTS" id="PR00420">
    <property type="entry name" value="RNGMNOXGNASE"/>
</dbReference>
<dbReference type="RefSeq" id="WP_072319105.1">
    <property type="nucleotide sequence ID" value="NZ_FPJE01000031.1"/>
</dbReference>
<dbReference type="InterPro" id="IPR050493">
    <property type="entry name" value="FAD-dep_Monooxygenase_BioMet"/>
</dbReference>
<dbReference type="EMBL" id="FPJE01000031">
    <property type="protein sequence ID" value="SFW74215.1"/>
    <property type="molecule type" value="Genomic_DNA"/>
</dbReference>
<proteinExistence type="predicted"/>
<dbReference type="AlphaFoldDB" id="A0A1K1RR49"/>
<dbReference type="GO" id="GO:0004497">
    <property type="term" value="F:monooxygenase activity"/>
    <property type="evidence" value="ECO:0007669"/>
    <property type="project" value="UniProtKB-KW"/>
</dbReference>
<dbReference type="Pfam" id="PF01494">
    <property type="entry name" value="FAD_binding_3"/>
    <property type="match status" value="1"/>
</dbReference>
<evidence type="ECO:0000313" key="4">
    <source>
        <dbReference type="EMBL" id="SFW74215.1"/>
    </source>
</evidence>
<dbReference type="Proteomes" id="UP000182248">
    <property type="component" value="Unassembled WGS sequence"/>
</dbReference>
<gene>
    <name evidence="4" type="ORF">SAMN02927921_03872</name>
</gene>
<evidence type="ECO:0000259" key="3">
    <source>
        <dbReference type="Pfam" id="PF01494"/>
    </source>
</evidence>
<dbReference type="OrthoDB" id="9766816at2"/>
<dbReference type="PANTHER" id="PTHR13789:SF309">
    <property type="entry name" value="PUTATIVE (AFU_ORTHOLOGUE AFUA_6G14510)-RELATED"/>
    <property type="match status" value="1"/>
</dbReference>
<reference evidence="4 5" key="1">
    <citation type="submission" date="2016-11" db="EMBL/GenBank/DDBJ databases">
        <authorList>
            <person name="Jaros S."/>
            <person name="Januszkiewicz K."/>
            <person name="Wedrychowicz H."/>
        </authorList>
    </citation>
    <scope>NUCLEOTIDE SEQUENCE [LARGE SCALE GENOMIC DNA]</scope>
    <source>
        <strain evidence="4 5">CGMCC 1.12145</strain>
    </source>
</reference>
<keyword evidence="1" id="KW-0560">Oxidoreductase</keyword>
<keyword evidence="5" id="KW-1185">Reference proteome</keyword>
<accession>A0A1K1RR49</accession>